<feature type="region of interest" description="Disordered" evidence="1">
    <location>
        <begin position="32"/>
        <end position="53"/>
    </location>
</feature>
<accession>A0A6M2DXW7</accession>
<organism evidence="3">
    <name type="scientific">Xenopsylla cheopis</name>
    <name type="common">Oriental rat flea</name>
    <name type="synonym">Pulex cheopis</name>
    <dbReference type="NCBI Taxonomy" id="163159"/>
    <lineage>
        <taxon>Eukaryota</taxon>
        <taxon>Metazoa</taxon>
        <taxon>Ecdysozoa</taxon>
        <taxon>Arthropoda</taxon>
        <taxon>Hexapoda</taxon>
        <taxon>Insecta</taxon>
        <taxon>Pterygota</taxon>
        <taxon>Neoptera</taxon>
        <taxon>Endopterygota</taxon>
        <taxon>Siphonaptera</taxon>
        <taxon>Pulicidae</taxon>
        <taxon>Xenopsyllinae</taxon>
        <taxon>Xenopsylla</taxon>
    </lineage>
</organism>
<name>A0A6M2DXW7_XENCH</name>
<feature type="compositionally biased region" description="Low complexity" evidence="1">
    <location>
        <begin position="32"/>
        <end position="44"/>
    </location>
</feature>
<evidence type="ECO:0000313" key="3">
    <source>
        <dbReference type="EMBL" id="NOV51206.1"/>
    </source>
</evidence>
<keyword evidence="2" id="KW-0812">Transmembrane</keyword>
<keyword evidence="2" id="KW-0472">Membrane</keyword>
<dbReference type="EMBL" id="GIIL01007480">
    <property type="protein sequence ID" value="NOV51206.1"/>
    <property type="molecule type" value="Transcribed_RNA"/>
</dbReference>
<sequence>MLALVWYVMTFGALIIFFTFLSCSGGLCRRLPPSQSSTSNQSPTSDRKQIAEKPPAYELFAPPSYETVVMEMKDVDRSKKPECSVFTITT</sequence>
<evidence type="ECO:0000256" key="2">
    <source>
        <dbReference type="SAM" id="Phobius"/>
    </source>
</evidence>
<dbReference type="AlphaFoldDB" id="A0A6M2DXW7"/>
<protein>
    <submittedName>
        <fullName evidence="3">Putative secreted protein</fullName>
    </submittedName>
</protein>
<feature type="transmembrane region" description="Helical" evidence="2">
    <location>
        <begin position="6"/>
        <end position="28"/>
    </location>
</feature>
<evidence type="ECO:0000256" key="1">
    <source>
        <dbReference type="SAM" id="MobiDB-lite"/>
    </source>
</evidence>
<proteinExistence type="predicted"/>
<keyword evidence="2" id="KW-1133">Transmembrane helix</keyword>
<reference evidence="3" key="1">
    <citation type="submission" date="2020-03" db="EMBL/GenBank/DDBJ databases">
        <title>Transcriptomic Profiling of the Digestive Tract of the Rat Flea, Xenopsylla cheopis, Following Blood Feeding and Infection with Yersinia pestis.</title>
        <authorList>
            <person name="Bland D.M."/>
            <person name="Martens C.A."/>
            <person name="Virtaneva K."/>
            <person name="Kanakabandi K."/>
            <person name="Long D."/>
            <person name="Rosenke R."/>
            <person name="Saturday G.A."/>
            <person name="Hoyt F.H."/>
            <person name="Bruno D.P."/>
            <person name="Ribeiro J.M.C."/>
            <person name="Hinnebusch J."/>
        </authorList>
    </citation>
    <scope>NUCLEOTIDE SEQUENCE</scope>
</reference>